<dbReference type="STRING" id="1462993.A6V36_34340"/>
<comment type="caution">
    <text evidence="1">The sequence shown here is derived from an EMBL/GenBank/DDBJ whole genome shotgun (WGS) entry which is preliminary data.</text>
</comment>
<keyword evidence="3" id="KW-1185">Reference proteome</keyword>
<name>A0A1A9N314_9BURK</name>
<evidence type="ECO:0000313" key="4">
    <source>
        <dbReference type="Proteomes" id="UP000078116"/>
    </source>
</evidence>
<dbReference type="AlphaFoldDB" id="A0A1A9N314"/>
<evidence type="ECO:0000313" key="3">
    <source>
        <dbReference type="Proteomes" id="UP000077961"/>
    </source>
</evidence>
<evidence type="ECO:0000313" key="2">
    <source>
        <dbReference type="EMBL" id="OAJ55628.1"/>
    </source>
</evidence>
<dbReference type="Proteomes" id="UP000077961">
    <property type="component" value="Unassembled WGS sequence"/>
</dbReference>
<sequence length="69" mass="7415">MRRLHSPSRVVQLSDQLYAPVVRATSACFFSIESAILRGRAQALAIGPVPTFSMAARPKAAPSGWSCRA</sequence>
<gene>
    <name evidence="2" type="ORF">A6V36_34340</name>
    <name evidence="1" type="ORF">A6V37_33455</name>
</gene>
<protein>
    <submittedName>
        <fullName evidence="1">Uncharacterized protein</fullName>
    </submittedName>
</protein>
<dbReference type="EMBL" id="LXKA01000343">
    <property type="protein sequence ID" value="OAJ55277.1"/>
    <property type="molecule type" value="Genomic_DNA"/>
</dbReference>
<dbReference type="EMBL" id="LXJZ01000190">
    <property type="protein sequence ID" value="OAJ55628.1"/>
    <property type="molecule type" value="Genomic_DNA"/>
</dbReference>
<organism evidence="1 4">
    <name type="scientific">Paraburkholderia ginsengiterrae</name>
    <dbReference type="NCBI Taxonomy" id="1462993"/>
    <lineage>
        <taxon>Bacteria</taxon>
        <taxon>Pseudomonadati</taxon>
        <taxon>Pseudomonadota</taxon>
        <taxon>Betaproteobacteria</taxon>
        <taxon>Burkholderiales</taxon>
        <taxon>Burkholderiaceae</taxon>
        <taxon>Paraburkholderia</taxon>
    </lineage>
</organism>
<accession>A0A1A9N314</accession>
<reference evidence="3 4" key="1">
    <citation type="submission" date="2016-04" db="EMBL/GenBank/DDBJ databases">
        <title>Reclassification of Paraburkholderia panaciterrae (Farh et al. 2015) Dobritsa &amp; Samadpour 2016 as a later homotypic synonym of Paraburkholderia ginsengiterrae (Farh et al. 2015) Dobritsa &amp; Samadpour 2016.</title>
        <authorList>
            <person name="Dobritsa A.P."/>
            <person name="Kutumbaka K."/>
            <person name="Samadpour M."/>
        </authorList>
    </citation>
    <scope>NUCLEOTIDE SEQUENCE [LARGE SCALE GENOMIC DNA]</scope>
    <source>
        <strain evidence="1 4">DCY85</strain>
        <strain evidence="2 3">DCY85-1</strain>
    </source>
</reference>
<proteinExistence type="predicted"/>
<evidence type="ECO:0000313" key="1">
    <source>
        <dbReference type="EMBL" id="OAJ55277.1"/>
    </source>
</evidence>
<dbReference type="Proteomes" id="UP000078116">
    <property type="component" value="Unassembled WGS sequence"/>
</dbReference>